<evidence type="ECO:0000313" key="3">
    <source>
        <dbReference type="Proteomes" id="UP001337655"/>
    </source>
</evidence>
<comment type="caution">
    <text evidence="2">The sequence shown here is derived from an EMBL/GenBank/DDBJ whole genome shotgun (WGS) entry which is preliminary data.</text>
</comment>
<dbReference type="InterPro" id="IPR000210">
    <property type="entry name" value="BTB/POZ_dom"/>
</dbReference>
<dbReference type="InterPro" id="IPR011333">
    <property type="entry name" value="SKP1/BTB/POZ_sf"/>
</dbReference>
<dbReference type="GeneID" id="89926497"/>
<proteinExistence type="predicted"/>
<dbReference type="Pfam" id="PF00651">
    <property type="entry name" value="BTB"/>
    <property type="match status" value="1"/>
</dbReference>
<feature type="domain" description="BTB" evidence="1">
    <location>
        <begin position="22"/>
        <end position="102"/>
    </location>
</feature>
<dbReference type="Gene3D" id="3.30.710.10">
    <property type="entry name" value="Potassium Channel Kv1.1, Chain A"/>
    <property type="match status" value="1"/>
</dbReference>
<dbReference type="AlphaFoldDB" id="A0AAV9PFG7"/>
<dbReference type="PANTHER" id="PTHR47843:SF5">
    <property type="entry name" value="BTB_POZ DOMAIN PROTEIN"/>
    <property type="match status" value="1"/>
</dbReference>
<dbReference type="CDD" id="cd18186">
    <property type="entry name" value="BTB_POZ_ZBTB_KLHL-like"/>
    <property type="match status" value="1"/>
</dbReference>
<dbReference type="PROSITE" id="PS50097">
    <property type="entry name" value="BTB"/>
    <property type="match status" value="1"/>
</dbReference>
<evidence type="ECO:0000259" key="1">
    <source>
        <dbReference type="PROSITE" id="PS50097"/>
    </source>
</evidence>
<gene>
    <name evidence="2" type="ORF">LTR77_005153</name>
</gene>
<dbReference type="EMBL" id="JAVRRT010000007">
    <property type="protein sequence ID" value="KAK5170565.1"/>
    <property type="molecule type" value="Genomic_DNA"/>
</dbReference>
<accession>A0AAV9PFG7</accession>
<reference evidence="2 3" key="1">
    <citation type="submission" date="2023-08" db="EMBL/GenBank/DDBJ databases">
        <title>Black Yeasts Isolated from many extreme environments.</title>
        <authorList>
            <person name="Coleine C."/>
            <person name="Stajich J.E."/>
            <person name="Selbmann L."/>
        </authorList>
    </citation>
    <scope>NUCLEOTIDE SEQUENCE [LARGE SCALE GENOMIC DNA]</scope>
    <source>
        <strain evidence="2 3">CCFEE 5935</strain>
    </source>
</reference>
<dbReference type="PANTHER" id="PTHR47843">
    <property type="entry name" value="BTB DOMAIN-CONTAINING PROTEIN-RELATED"/>
    <property type="match status" value="1"/>
</dbReference>
<organism evidence="2 3">
    <name type="scientific">Saxophila tyrrhenica</name>
    <dbReference type="NCBI Taxonomy" id="1690608"/>
    <lineage>
        <taxon>Eukaryota</taxon>
        <taxon>Fungi</taxon>
        <taxon>Dikarya</taxon>
        <taxon>Ascomycota</taxon>
        <taxon>Pezizomycotina</taxon>
        <taxon>Dothideomycetes</taxon>
        <taxon>Dothideomycetidae</taxon>
        <taxon>Mycosphaerellales</taxon>
        <taxon>Extremaceae</taxon>
        <taxon>Saxophila</taxon>
    </lineage>
</organism>
<dbReference type="SUPFAM" id="SSF54695">
    <property type="entry name" value="POZ domain"/>
    <property type="match status" value="1"/>
</dbReference>
<dbReference type="Proteomes" id="UP001337655">
    <property type="component" value="Unassembled WGS sequence"/>
</dbReference>
<name>A0AAV9PFG7_9PEZI</name>
<dbReference type="SMART" id="SM00225">
    <property type="entry name" value="BTB"/>
    <property type="match status" value="1"/>
</dbReference>
<evidence type="ECO:0000313" key="2">
    <source>
        <dbReference type="EMBL" id="KAK5170565.1"/>
    </source>
</evidence>
<protein>
    <recommendedName>
        <fullName evidence="1">BTB domain-containing protein</fullName>
    </recommendedName>
</protein>
<sequence length="275" mass="30206">MDEGVEEMSCALQKMLLTGAYSDLTIHCGEKSWAVHKVLLCSRSDYFKAACRPDAFKEGHDACINLVATTDEGHEDDLSADNPEAVELMIDLIYRHNYTAPHIHISVASANGGGGHSNNRAVPWLTPSGDCNVVMHAKMYALGSKYGIKSLQDVAKIKFSEAACYAWNDRRFVDAIQVVYTTTPDEDKGLRDITTRTIHEHCAQLVRKPRVAVCMHSINGLAFDLLVRQTTPEVVRLPPLCSGCLKESTAYCPRCNCLVKAKATDDDDEGGDGGW</sequence>
<dbReference type="RefSeq" id="XP_064659763.1">
    <property type="nucleotide sequence ID" value="XM_064802402.1"/>
</dbReference>
<keyword evidence="3" id="KW-1185">Reference proteome</keyword>